<protein>
    <submittedName>
        <fullName evidence="2">ABC transporter permease subunit</fullName>
    </submittedName>
</protein>
<evidence type="ECO:0000313" key="2">
    <source>
        <dbReference type="EMBL" id="NUU59465.1"/>
    </source>
</evidence>
<reference evidence="2" key="1">
    <citation type="submission" date="2020-06" db="EMBL/GenBank/DDBJ databases">
        <title>Paenibacillus sp. nov., isolated from soil.</title>
        <authorList>
            <person name="Seo Y.L."/>
        </authorList>
    </citation>
    <scope>NUCLEOTIDE SEQUENCE [LARGE SCALE GENOMIC DNA]</scope>
    <source>
        <strain evidence="2">JW14</strain>
    </source>
</reference>
<evidence type="ECO:0000256" key="1">
    <source>
        <dbReference type="SAM" id="Phobius"/>
    </source>
</evidence>
<dbReference type="PANTHER" id="PTHR43471">
    <property type="entry name" value="ABC TRANSPORTER PERMEASE"/>
    <property type="match status" value="1"/>
</dbReference>
<organism evidence="2 3">
    <name type="scientific">Paenibacillus agri</name>
    <dbReference type="NCBI Taxonomy" id="2744309"/>
    <lineage>
        <taxon>Bacteria</taxon>
        <taxon>Bacillati</taxon>
        <taxon>Bacillota</taxon>
        <taxon>Bacilli</taxon>
        <taxon>Bacillales</taxon>
        <taxon>Paenibacillaceae</taxon>
        <taxon>Paenibacillus</taxon>
    </lineage>
</organism>
<keyword evidence="1" id="KW-1133">Transmembrane helix</keyword>
<dbReference type="Pfam" id="PF12679">
    <property type="entry name" value="ABC2_membrane_2"/>
    <property type="match status" value="1"/>
</dbReference>
<dbReference type="Proteomes" id="UP000564806">
    <property type="component" value="Unassembled WGS sequence"/>
</dbReference>
<dbReference type="RefSeq" id="WP_175370150.1">
    <property type="nucleotide sequence ID" value="NZ_JABWCS010000187.1"/>
</dbReference>
<keyword evidence="1" id="KW-0812">Transmembrane</keyword>
<keyword evidence="3" id="KW-1185">Reference proteome</keyword>
<feature type="transmembrane region" description="Helical" evidence="1">
    <location>
        <begin position="64"/>
        <end position="93"/>
    </location>
</feature>
<feature type="transmembrane region" description="Helical" evidence="1">
    <location>
        <begin position="177"/>
        <end position="196"/>
    </location>
</feature>
<dbReference type="AlphaFoldDB" id="A0A850EE46"/>
<comment type="caution">
    <text evidence="2">The sequence shown here is derived from an EMBL/GenBank/DDBJ whole genome shotgun (WGS) entry which is preliminary data.</text>
</comment>
<feature type="transmembrane region" description="Helical" evidence="1">
    <location>
        <begin position="151"/>
        <end position="170"/>
    </location>
</feature>
<dbReference type="GO" id="GO:0005886">
    <property type="term" value="C:plasma membrane"/>
    <property type="evidence" value="ECO:0007669"/>
    <property type="project" value="UniProtKB-SubCell"/>
</dbReference>
<feature type="transmembrane region" description="Helical" evidence="1">
    <location>
        <begin position="271"/>
        <end position="290"/>
    </location>
</feature>
<gene>
    <name evidence="2" type="ORF">HPT30_03730</name>
</gene>
<accession>A0A850EE46</accession>
<name>A0A850EE46_9BACL</name>
<evidence type="ECO:0000313" key="3">
    <source>
        <dbReference type="Proteomes" id="UP000564806"/>
    </source>
</evidence>
<proteinExistence type="predicted"/>
<dbReference type="EMBL" id="JABWCS010000187">
    <property type="protein sequence ID" value="NUU59465.1"/>
    <property type="molecule type" value="Genomic_DNA"/>
</dbReference>
<dbReference type="GO" id="GO:0140359">
    <property type="term" value="F:ABC-type transporter activity"/>
    <property type="evidence" value="ECO:0007669"/>
    <property type="project" value="InterPro"/>
</dbReference>
<keyword evidence="1" id="KW-0472">Membrane</keyword>
<feature type="transmembrane region" description="Helical" evidence="1">
    <location>
        <begin position="114"/>
        <end position="139"/>
    </location>
</feature>
<sequence length="295" mass="32361">MGIIMGMTWKEMLRKRVMVLTLLMTLIFLLAFWFVASSLGKHGIPEGRWGMGNSELLIAKFTNGTIILTLGFFFGSFVLAFLAIFSSFSAIAGEAEQGVLQALLPRPLPRWKWYLGRWLGFIMLGLGYALLLYVAIMLITKFHAAIPMDPTAWILSFLLFASAVPMLVTVSMLGSGWFSALGNGVFMTMLYGAGWLGGMIEKLSISIGLEPEIMNSLKNMTGVISLLMPVDGMQRKMLSELFNLKELGGVVSLQTAAFGINSFANVPSGTFVMYGAGYTIVAFLLGLWIFGRKDL</sequence>